<evidence type="ECO:0000313" key="2">
    <source>
        <dbReference type="Proteomes" id="UP000324832"/>
    </source>
</evidence>
<dbReference type="EMBL" id="FZQP02003501">
    <property type="protein sequence ID" value="VVC98357.1"/>
    <property type="molecule type" value="Genomic_DNA"/>
</dbReference>
<name>A0A5E4QL33_9NEOP</name>
<sequence>MSSGDAALYLMTDEKTCNPNPHAALRSHLVTAIPRGHTVPSPNVTRTRRRRRTKLLSKASGGGKDPSAFVVRQAGAAVPRRRHGRYK</sequence>
<reference evidence="1 2" key="1">
    <citation type="submission" date="2017-07" db="EMBL/GenBank/DDBJ databases">
        <authorList>
            <person name="Talla V."/>
            <person name="Backstrom N."/>
        </authorList>
    </citation>
    <scope>NUCLEOTIDE SEQUENCE [LARGE SCALE GENOMIC DNA]</scope>
</reference>
<dbReference type="Proteomes" id="UP000324832">
    <property type="component" value="Unassembled WGS sequence"/>
</dbReference>
<keyword evidence="2" id="KW-1185">Reference proteome</keyword>
<evidence type="ECO:0000313" key="1">
    <source>
        <dbReference type="EMBL" id="VVC98357.1"/>
    </source>
</evidence>
<protein>
    <submittedName>
        <fullName evidence="1">Uncharacterized protein</fullName>
    </submittedName>
</protein>
<accession>A0A5E4QL33</accession>
<gene>
    <name evidence="1" type="ORF">LSINAPIS_LOCUS9447</name>
</gene>
<dbReference type="AlphaFoldDB" id="A0A5E4QL33"/>
<organism evidence="1 2">
    <name type="scientific">Leptidea sinapis</name>
    <dbReference type="NCBI Taxonomy" id="189913"/>
    <lineage>
        <taxon>Eukaryota</taxon>
        <taxon>Metazoa</taxon>
        <taxon>Ecdysozoa</taxon>
        <taxon>Arthropoda</taxon>
        <taxon>Hexapoda</taxon>
        <taxon>Insecta</taxon>
        <taxon>Pterygota</taxon>
        <taxon>Neoptera</taxon>
        <taxon>Endopterygota</taxon>
        <taxon>Lepidoptera</taxon>
        <taxon>Glossata</taxon>
        <taxon>Ditrysia</taxon>
        <taxon>Papilionoidea</taxon>
        <taxon>Pieridae</taxon>
        <taxon>Dismorphiinae</taxon>
        <taxon>Leptidea</taxon>
    </lineage>
</organism>
<proteinExistence type="predicted"/>